<evidence type="ECO:0000313" key="2">
    <source>
        <dbReference type="EMBL" id="PWW07898.1"/>
    </source>
</evidence>
<dbReference type="OrthoDB" id="5760979at2"/>
<dbReference type="InterPro" id="IPR021431">
    <property type="entry name" value="DUF3080"/>
</dbReference>
<dbReference type="Proteomes" id="UP000246964">
    <property type="component" value="Unassembled WGS sequence"/>
</dbReference>
<keyword evidence="3" id="KW-1185">Reference proteome</keyword>
<reference evidence="2 3" key="1">
    <citation type="submission" date="2018-05" db="EMBL/GenBank/DDBJ databases">
        <title>Freshwater and sediment microbial communities from various areas in North America, analyzing microbe dynamics in response to fracking.</title>
        <authorList>
            <person name="Lamendella R."/>
        </authorList>
    </citation>
    <scope>NUCLEOTIDE SEQUENCE [LARGE SCALE GENOMIC DNA]</scope>
    <source>
        <strain evidence="2 3">125B1</strain>
    </source>
</reference>
<dbReference type="AlphaFoldDB" id="A0A317Q028"/>
<evidence type="ECO:0008006" key="4">
    <source>
        <dbReference type="Google" id="ProtNLM"/>
    </source>
</evidence>
<evidence type="ECO:0000313" key="3">
    <source>
        <dbReference type="Proteomes" id="UP000246964"/>
    </source>
</evidence>
<accession>A0A317Q028</accession>
<proteinExistence type="predicted"/>
<dbReference type="RefSeq" id="WP_110076895.1">
    <property type="nucleotide sequence ID" value="NZ_QGTT01000024.1"/>
</dbReference>
<feature type="signal peptide" evidence="1">
    <location>
        <begin position="1"/>
        <end position="36"/>
    </location>
</feature>
<evidence type="ECO:0000256" key="1">
    <source>
        <dbReference type="SAM" id="SignalP"/>
    </source>
</evidence>
<keyword evidence="1" id="KW-0732">Signal</keyword>
<protein>
    <recommendedName>
        <fullName evidence="4">DUF3080 family protein</fullName>
    </recommendedName>
</protein>
<organism evidence="2 3">
    <name type="scientific">Pseudidiomarina maritima</name>
    <dbReference type="NCBI Taxonomy" id="519453"/>
    <lineage>
        <taxon>Bacteria</taxon>
        <taxon>Pseudomonadati</taxon>
        <taxon>Pseudomonadota</taxon>
        <taxon>Gammaproteobacteria</taxon>
        <taxon>Alteromonadales</taxon>
        <taxon>Idiomarinaceae</taxon>
        <taxon>Pseudidiomarina</taxon>
    </lineage>
</organism>
<feature type="chain" id="PRO_5016290371" description="DUF3080 family protein" evidence="1">
    <location>
        <begin position="37"/>
        <end position="368"/>
    </location>
</feature>
<dbReference type="EMBL" id="QGTT01000024">
    <property type="protein sequence ID" value="PWW07898.1"/>
    <property type="molecule type" value="Genomic_DNA"/>
</dbReference>
<dbReference type="Pfam" id="PF11279">
    <property type="entry name" value="DUF3080"/>
    <property type="match status" value="1"/>
</dbReference>
<comment type="caution">
    <text evidence="2">The sequence shown here is derived from an EMBL/GenBank/DDBJ whole genome shotgun (WGS) entry which is preliminary data.</text>
</comment>
<name>A0A317Q028_9GAMM</name>
<gene>
    <name evidence="2" type="ORF">DET45_1243</name>
</gene>
<sequence length="368" mass="41065">MTQPQHPNQRCLTYRYRTWAWLATLLLLAACNPAPVGLEQVADYRQRVANTLKSPLPAPVLAAPTWQLPPLRELRIEVPSQSLSLLDAIRLDQCQAGSLIAERNSSLGKLQQGLVRYYHDYQLLQALYICAAQLEQQGQLELAQKVSDLSRNKAANMTQLKLQALVSDPSIRQSLRLADRPLAKVDPAQLAPLLTALQQVYLLLNAPLPSPNAAFNQEQQSELSIAPVALDELEQALQLLEQSPYLSQLWRALYDQQQYLQQLTPLVQDLSAAAGCLSAGTPSRAQVLRNVFVQYFSGPVQQHFAGLIRQAQQVAPLLTLLASPEAPQAWLTHLRQINALPDQLTDTTRNHVRYWQQFFSDCGFTPGT</sequence>